<proteinExistence type="inferred from homology"/>
<keyword evidence="2" id="KW-0813">Transport</keyword>
<evidence type="ECO:0000313" key="9">
    <source>
        <dbReference type="EMBL" id="CAI9110331.1"/>
    </source>
</evidence>
<evidence type="ECO:0000256" key="6">
    <source>
        <dbReference type="ARBA" id="ARBA00044504"/>
    </source>
</evidence>
<evidence type="ECO:0000256" key="2">
    <source>
        <dbReference type="ARBA" id="ARBA00022448"/>
    </source>
</evidence>
<evidence type="ECO:0000259" key="8">
    <source>
        <dbReference type="PROSITE" id="PS50850"/>
    </source>
</evidence>
<keyword evidence="4 7" id="KW-1133">Transmembrane helix</keyword>
<keyword evidence="10" id="KW-1185">Reference proteome</keyword>
<reference evidence="9" key="1">
    <citation type="submission" date="2023-03" db="EMBL/GenBank/DDBJ databases">
        <authorList>
            <person name="Julca I."/>
        </authorList>
    </citation>
    <scope>NUCLEOTIDE SEQUENCE</scope>
</reference>
<dbReference type="PROSITE" id="PS50850">
    <property type="entry name" value="MFS"/>
    <property type="match status" value="1"/>
</dbReference>
<keyword evidence="5 7" id="KW-0472">Membrane</keyword>
<evidence type="ECO:0000256" key="3">
    <source>
        <dbReference type="ARBA" id="ARBA00022692"/>
    </source>
</evidence>
<evidence type="ECO:0000256" key="5">
    <source>
        <dbReference type="ARBA" id="ARBA00023136"/>
    </source>
</evidence>
<evidence type="ECO:0000313" key="10">
    <source>
        <dbReference type="Proteomes" id="UP001161247"/>
    </source>
</evidence>
<comment type="subcellular location">
    <subcellularLocation>
        <location evidence="1">Membrane</location>
        <topology evidence="1">Multi-pass membrane protein</topology>
    </subcellularLocation>
</comment>
<gene>
    <name evidence="9" type="ORF">OLC1_LOCUS18007</name>
</gene>
<feature type="transmembrane region" description="Helical" evidence="7">
    <location>
        <begin position="175"/>
        <end position="195"/>
    </location>
</feature>
<keyword evidence="3 7" id="KW-0812">Transmembrane</keyword>
<dbReference type="PANTHER" id="PTHR48020">
    <property type="entry name" value="PROTON MYO-INOSITOL COTRANSPORTER"/>
    <property type="match status" value="1"/>
</dbReference>
<feature type="transmembrane region" description="Helical" evidence="7">
    <location>
        <begin position="76"/>
        <end position="95"/>
    </location>
</feature>
<organism evidence="9 10">
    <name type="scientific">Oldenlandia corymbosa var. corymbosa</name>
    <dbReference type="NCBI Taxonomy" id="529605"/>
    <lineage>
        <taxon>Eukaryota</taxon>
        <taxon>Viridiplantae</taxon>
        <taxon>Streptophyta</taxon>
        <taxon>Embryophyta</taxon>
        <taxon>Tracheophyta</taxon>
        <taxon>Spermatophyta</taxon>
        <taxon>Magnoliopsida</taxon>
        <taxon>eudicotyledons</taxon>
        <taxon>Gunneridae</taxon>
        <taxon>Pentapetalae</taxon>
        <taxon>asterids</taxon>
        <taxon>lamiids</taxon>
        <taxon>Gentianales</taxon>
        <taxon>Rubiaceae</taxon>
        <taxon>Rubioideae</taxon>
        <taxon>Spermacoceae</taxon>
        <taxon>Hedyotis-Oldenlandia complex</taxon>
        <taxon>Oldenlandia</taxon>
    </lineage>
</organism>
<comment type="similarity">
    <text evidence="6">Belongs to the major facilitator superfamily. Phosphate:H(+) symporter (TC 2.A.1.9) family.</text>
</comment>
<dbReference type="SUPFAM" id="SSF103473">
    <property type="entry name" value="MFS general substrate transporter"/>
    <property type="match status" value="1"/>
</dbReference>
<feature type="transmembrane region" description="Helical" evidence="7">
    <location>
        <begin position="201"/>
        <end position="223"/>
    </location>
</feature>
<dbReference type="PANTHER" id="PTHR48020:SF35">
    <property type="entry name" value="SUGAR TRANSPORTER"/>
    <property type="match status" value="1"/>
</dbReference>
<feature type="transmembrane region" description="Helical" evidence="7">
    <location>
        <begin position="138"/>
        <end position="163"/>
    </location>
</feature>
<dbReference type="Gene3D" id="1.20.1250.20">
    <property type="entry name" value="MFS general substrate transporter like domains"/>
    <property type="match status" value="1"/>
</dbReference>
<feature type="domain" description="Major facilitator superfamily (MFS) profile" evidence="8">
    <location>
        <begin position="1"/>
        <end position="230"/>
    </location>
</feature>
<dbReference type="GO" id="GO:0022857">
    <property type="term" value="F:transmembrane transporter activity"/>
    <property type="evidence" value="ECO:0007669"/>
    <property type="project" value="InterPro"/>
</dbReference>
<evidence type="ECO:0000256" key="7">
    <source>
        <dbReference type="SAM" id="Phobius"/>
    </source>
</evidence>
<dbReference type="Pfam" id="PF00083">
    <property type="entry name" value="Sugar_tr"/>
    <property type="match status" value="1"/>
</dbReference>
<dbReference type="InterPro" id="IPR036259">
    <property type="entry name" value="MFS_trans_sf"/>
</dbReference>
<evidence type="ECO:0000256" key="4">
    <source>
        <dbReference type="ARBA" id="ARBA00022989"/>
    </source>
</evidence>
<dbReference type="EMBL" id="OX459123">
    <property type="protein sequence ID" value="CAI9110331.1"/>
    <property type="molecule type" value="Genomic_DNA"/>
</dbReference>
<dbReference type="GO" id="GO:0016020">
    <property type="term" value="C:membrane"/>
    <property type="evidence" value="ECO:0007669"/>
    <property type="project" value="UniProtKB-SubCell"/>
</dbReference>
<sequence length="264" mass="28521">MMMTLVGSINKDSAKWLIGWNDMLEEPGVKAVLFVRIGIQMLQQFSGIHYYAPQILEQAGVGVILSNYIGIISESASILISAFMTLLMLPAIAIAMRLMDISGRRTLLLTTIPVLILTLVVLALFGGNIVDLGKVANAVVSTVCVVAYSCFFVMGIGPVPGILCAEMFPTRVRGICITICTMAFWIGDIVVTYTFPVMMSSIGLGAVFGLYAVVCVLSWFFVFKKVPETKGMSLEAISEFFSLGAKASTKENDPIVASFVCIKT</sequence>
<protein>
    <submittedName>
        <fullName evidence="9">OLC1v1010337C1</fullName>
    </submittedName>
</protein>
<evidence type="ECO:0000256" key="1">
    <source>
        <dbReference type="ARBA" id="ARBA00004141"/>
    </source>
</evidence>
<feature type="transmembrane region" description="Helical" evidence="7">
    <location>
        <begin position="107"/>
        <end position="126"/>
    </location>
</feature>
<name>A0AAV1DR54_OLDCO</name>
<dbReference type="InterPro" id="IPR005828">
    <property type="entry name" value="MFS_sugar_transport-like"/>
</dbReference>
<accession>A0AAV1DR54</accession>
<dbReference type="InterPro" id="IPR020846">
    <property type="entry name" value="MFS_dom"/>
</dbReference>
<dbReference type="Proteomes" id="UP001161247">
    <property type="component" value="Chromosome 6"/>
</dbReference>
<dbReference type="AlphaFoldDB" id="A0AAV1DR54"/>
<dbReference type="InterPro" id="IPR050814">
    <property type="entry name" value="Myo-inositol_Transporter"/>
</dbReference>